<keyword evidence="4" id="KW-0647">Proteasome</keyword>
<dbReference type="Gene3D" id="2.30.29.70">
    <property type="entry name" value="Proteasomal ubiquitin receptor Rpn13/ADRM1"/>
    <property type="match status" value="1"/>
</dbReference>
<keyword evidence="8" id="KW-0675">Receptor</keyword>
<dbReference type="InterPro" id="IPR044868">
    <property type="entry name" value="Rpn13/ADRM1_Pru"/>
</dbReference>
<keyword evidence="9" id="KW-1185">Reference proteome</keyword>
<evidence type="ECO:0000256" key="2">
    <source>
        <dbReference type="ARBA" id="ARBA00004496"/>
    </source>
</evidence>
<organism evidence="8 9">
    <name type="scientific">Cyberlindnera fabianii</name>
    <name type="common">Yeast</name>
    <name type="synonym">Hansenula fabianii</name>
    <dbReference type="NCBI Taxonomy" id="36022"/>
    <lineage>
        <taxon>Eukaryota</taxon>
        <taxon>Fungi</taxon>
        <taxon>Dikarya</taxon>
        <taxon>Ascomycota</taxon>
        <taxon>Saccharomycotina</taxon>
        <taxon>Saccharomycetes</taxon>
        <taxon>Phaffomycetales</taxon>
        <taxon>Phaffomycetaceae</taxon>
        <taxon>Cyberlindnera</taxon>
    </lineage>
</organism>
<dbReference type="PANTHER" id="PTHR12225">
    <property type="entry name" value="ADHESION REGULATING MOLECULE 1 110 KDA CELL MEMBRANE GLYCOPROTEIN"/>
    <property type="match status" value="1"/>
</dbReference>
<feature type="region of interest" description="Disordered" evidence="6">
    <location>
        <begin position="126"/>
        <end position="157"/>
    </location>
</feature>
<dbReference type="GO" id="GO:0005634">
    <property type="term" value="C:nucleus"/>
    <property type="evidence" value="ECO:0007669"/>
    <property type="project" value="UniProtKB-SubCell"/>
</dbReference>
<dbReference type="GO" id="GO:0070628">
    <property type="term" value="F:proteasome binding"/>
    <property type="evidence" value="ECO:0007669"/>
    <property type="project" value="TreeGrafter"/>
</dbReference>
<proteinExistence type="predicted"/>
<accession>A0A1V2L5M2</accession>
<evidence type="ECO:0000256" key="5">
    <source>
        <dbReference type="ARBA" id="ARBA00023242"/>
    </source>
</evidence>
<dbReference type="PANTHER" id="PTHR12225:SF0">
    <property type="entry name" value="PROTEASOMAL UBIQUITIN RECEPTOR ADRM1"/>
    <property type="match status" value="1"/>
</dbReference>
<protein>
    <submittedName>
        <fullName evidence="8">Proteasomal ubiquitin receptor ADRM1</fullName>
    </submittedName>
</protein>
<dbReference type="InterPro" id="IPR032368">
    <property type="entry name" value="RPN13_DEUBAD"/>
</dbReference>
<dbReference type="GO" id="GO:0005737">
    <property type="term" value="C:cytoplasm"/>
    <property type="evidence" value="ECO:0007669"/>
    <property type="project" value="UniProtKB-SubCell"/>
</dbReference>
<dbReference type="PROSITE" id="PS51917">
    <property type="entry name" value="PRU"/>
    <property type="match status" value="1"/>
</dbReference>
<dbReference type="GO" id="GO:0008541">
    <property type="term" value="C:proteasome regulatory particle, lid subcomplex"/>
    <property type="evidence" value="ECO:0007669"/>
    <property type="project" value="TreeGrafter"/>
</dbReference>
<dbReference type="Pfam" id="PF16550">
    <property type="entry name" value="RPN13_C"/>
    <property type="match status" value="1"/>
</dbReference>
<keyword evidence="3" id="KW-0963">Cytoplasm</keyword>
<sequence length="268" mass="30184">MVSIKFRAGKVNYDVQSHTATPEPTQGVVTIKPSDDDEETGFYTFEWAPKDNVVNLEKDELLIVAGDATWTHIKECKTGRVFALEFLSSGVRHFFWMQETNENEDDPSELSKKDIEVTQKIQKLLEEEEESQDVEVTDAPPASETKETSDASAAPTALFTNVHQDRPVYDLNDFVENIDFKQLVDDADEATLEKLYEYVPESLEKNKENLLNVLHSGYMKRGASNLSEALNNGGGFVVSRSLDIDYEGEGISAYLNATRKKSKKEDEK</sequence>
<dbReference type="GO" id="GO:0061133">
    <property type="term" value="F:endopeptidase activator activity"/>
    <property type="evidence" value="ECO:0007669"/>
    <property type="project" value="TreeGrafter"/>
</dbReference>
<dbReference type="Pfam" id="PF04683">
    <property type="entry name" value="Rpn13_ADRM1_Pru"/>
    <property type="match status" value="1"/>
</dbReference>
<evidence type="ECO:0000256" key="3">
    <source>
        <dbReference type="ARBA" id="ARBA00022490"/>
    </source>
</evidence>
<gene>
    <name evidence="8" type="ORF">BON22_2841</name>
</gene>
<reference evidence="9" key="1">
    <citation type="journal article" date="2017" name="Genome Announc.">
        <title>Genome sequences of Cyberlindnera fabianii 65, Pichia kudriavzevii 129, and Saccharomyces cerevisiae 131 isolated from fermented masau fruits in Zimbabwe.</title>
        <authorList>
            <person name="van Rijswijck I.M.H."/>
            <person name="Derks M.F.L."/>
            <person name="Abee T."/>
            <person name="de Ridder D."/>
            <person name="Smid E.J."/>
        </authorList>
    </citation>
    <scope>NUCLEOTIDE SEQUENCE [LARGE SCALE GENOMIC DNA]</scope>
    <source>
        <strain evidence="9">65</strain>
    </source>
</reference>
<evidence type="ECO:0000256" key="6">
    <source>
        <dbReference type="SAM" id="MobiDB-lite"/>
    </source>
</evidence>
<evidence type="ECO:0000256" key="1">
    <source>
        <dbReference type="ARBA" id="ARBA00004123"/>
    </source>
</evidence>
<keyword evidence="5" id="KW-0539">Nucleus</keyword>
<dbReference type="InterPro" id="IPR006773">
    <property type="entry name" value="Rpn13/ADRM1"/>
</dbReference>
<comment type="subcellular location">
    <subcellularLocation>
        <location evidence="2">Cytoplasm</location>
    </subcellularLocation>
    <subcellularLocation>
        <location evidence="1">Nucleus</location>
    </subcellularLocation>
</comment>
<dbReference type="InterPro" id="IPR038108">
    <property type="entry name" value="RPN13_DEUBAD_sf"/>
</dbReference>
<feature type="domain" description="Pru" evidence="7">
    <location>
        <begin position="1"/>
        <end position="128"/>
    </location>
</feature>
<evidence type="ECO:0000256" key="4">
    <source>
        <dbReference type="ARBA" id="ARBA00022942"/>
    </source>
</evidence>
<evidence type="ECO:0000313" key="9">
    <source>
        <dbReference type="Proteomes" id="UP000189513"/>
    </source>
</evidence>
<dbReference type="Gene3D" id="1.10.2020.20">
    <property type="match status" value="1"/>
</dbReference>
<feature type="compositionally biased region" description="Acidic residues" evidence="6">
    <location>
        <begin position="126"/>
        <end position="136"/>
    </location>
</feature>
<evidence type="ECO:0000259" key="7">
    <source>
        <dbReference type="PROSITE" id="PS51917"/>
    </source>
</evidence>
<dbReference type="EMBL" id="MPUK01000005">
    <property type="protein sequence ID" value="ONH66865.1"/>
    <property type="molecule type" value="Genomic_DNA"/>
</dbReference>
<dbReference type="OMA" id="CNTGRVI"/>
<dbReference type="AlphaFoldDB" id="A0A1V2L5M2"/>
<dbReference type="Proteomes" id="UP000189513">
    <property type="component" value="Unassembled WGS sequence"/>
</dbReference>
<comment type="caution">
    <text evidence="8">The sequence shown here is derived from an EMBL/GenBank/DDBJ whole genome shotgun (WGS) entry which is preliminary data.</text>
</comment>
<dbReference type="STRING" id="36022.A0A1V2L5M2"/>
<evidence type="ECO:0000313" key="8">
    <source>
        <dbReference type="EMBL" id="ONH66865.1"/>
    </source>
</evidence>
<dbReference type="InterPro" id="IPR038633">
    <property type="entry name" value="Rpn13/ADRM1_Pru_sf"/>
</dbReference>
<name>A0A1V2L5M2_CYBFA</name>
<dbReference type="VEuPathDB" id="FungiDB:BON22_2841"/>